<evidence type="ECO:0000256" key="4">
    <source>
        <dbReference type="ARBA" id="ARBA00022989"/>
    </source>
</evidence>
<organism evidence="8 10">
    <name type="scientific">Puccinia graminis f. sp. tritici</name>
    <dbReference type="NCBI Taxonomy" id="56615"/>
    <lineage>
        <taxon>Eukaryota</taxon>
        <taxon>Fungi</taxon>
        <taxon>Dikarya</taxon>
        <taxon>Basidiomycota</taxon>
        <taxon>Pucciniomycotina</taxon>
        <taxon>Pucciniomycetes</taxon>
        <taxon>Pucciniales</taxon>
        <taxon>Pucciniaceae</taxon>
        <taxon>Puccinia</taxon>
    </lineage>
</organism>
<dbReference type="InterPro" id="IPR004837">
    <property type="entry name" value="NaCa_Exmemb"/>
</dbReference>
<dbReference type="EMBL" id="VDEP01000102">
    <property type="protein sequence ID" value="KAA1132150.1"/>
    <property type="molecule type" value="Genomic_DNA"/>
</dbReference>
<evidence type="ECO:0000256" key="1">
    <source>
        <dbReference type="ARBA" id="ARBA00004141"/>
    </source>
</evidence>
<dbReference type="Proteomes" id="UP000324748">
    <property type="component" value="Unassembled WGS sequence"/>
</dbReference>
<accession>A0A5B0S2G8</accession>
<evidence type="ECO:0000256" key="3">
    <source>
        <dbReference type="ARBA" id="ARBA00022692"/>
    </source>
</evidence>
<sequence length="236" mass="24907">MVDVGPGSGSASLSFDPRPALAVLSAARISPENPAQPIVDPGLLDRSSGSDTPFSDHHVARLLATVQSFLSPIFWKICLQNNEDQDPSNPAHHSSSLPSHFGGADHGQKDVVVVISDRFSLTHDNLLTLGTIVGGLMLSKLVYVQLRPTEEGNNGKMKIGLCVLGFVNSMLWILSIVDQVIHVLAQLASILHIDNAVLGLTIFGIGNSLGDLVANLTRVYTSTADGVPSAVGSVYP</sequence>
<proteinExistence type="predicted"/>
<evidence type="ECO:0000313" key="8">
    <source>
        <dbReference type="EMBL" id="KAA1132150.1"/>
    </source>
</evidence>
<keyword evidence="4" id="KW-1133">Transmembrane helix</keyword>
<dbReference type="GO" id="GO:0008324">
    <property type="term" value="F:monoatomic cation transmembrane transporter activity"/>
    <property type="evidence" value="ECO:0007669"/>
    <property type="project" value="TreeGrafter"/>
</dbReference>
<dbReference type="OrthoDB" id="407410at2759"/>
<evidence type="ECO:0000256" key="2">
    <source>
        <dbReference type="ARBA" id="ARBA00022448"/>
    </source>
</evidence>
<evidence type="ECO:0000313" key="7">
    <source>
        <dbReference type="EMBL" id="KAA1096278.1"/>
    </source>
</evidence>
<protein>
    <recommendedName>
        <fullName evidence="6">Sodium/calcium exchanger membrane region domain-containing protein</fullName>
    </recommendedName>
</protein>
<dbReference type="GO" id="GO:0006874">
    <property type="term" value="P:intracellular calcium ion homeostasis"/>
    <property type="evidence" value="ECO:0007669"/>
    <property type="project" value="TreeGrafter"/>
</dbReference>
<comment type="caution">
    <text evidence="8">The sequence shown here is derived from an EMBL/GenBank/DDBJ whole genome shotgun (WGS) entry which is preliminary data.</text>
</comment>
<dbReference type="PANTHER" id="PTHR12266:SF0">
    <property type="entry name" value="MITOCHONDRIAL SODIUM_CALCIUM EXCHANGER PROTEIN"/>
    <property type="match status" value="1"/>
</dbReference>
<gene>
    <name evidence="7" type="ORF">PGT21_011392</name>
    <name evidence="8" type="ORF">PGTUg99_037481</name>
</gene>
<evidence type="ECO:0000313" key="10">
    <source>
        <dbReference type="Proteomes" id="UP000325313"/>
    </source>
</evidence>
<dbReference type="EMBL" id="VSWC01000067">
    <property type="protein sequence ID" value="KAA1096278.1"/>
    <property type="molecule type" value="Genomic_DNA"/>
</dbReference>
<evidence type="ECO:0000259" key="6">
    <source>
        <dbReference type="Pfam" id="PF01699"/>
    </source>
</evidence>
<comment type="subcellular location">
    <subcellularLocation>
        <location evidence="1">Membrane</location>
        <topology evidence="1">Multi-pass membrane protein</topology>
    </subcellularLocation>
</comment>
<name>A0A5B0S2G8_PUCGR</name>
<dbReference type="Pfam" id="PF01699">
    <property type="entry name" value="Na_Ca_ex"/>
    <property type="match status" value="1"/>
</dbReference>
<keyword evidence="9" id="KW-1185">Reference proteome</keyword>
<keyword evidence="3" id="KW-0812">Transmembrane</keyword>
<dbReference type="AlphaFoldDB" id="A0A5B0S2G8"/>
<keyword evidence="5" id="KW-0472">Membrane</keyword>
<reference evidence="9 10" key="1">
    <citation type="submission" date="2019-05" db="EMBL/GenBank/DDBJ databases">
        <title>Emergence of the Ug99 lineage of the wheat stem rust pathogen through somatic hybridization.</title>
        <authorList>
            <person name="Li F."/>
            <person name="Upadhyaya N.M."/>
            <person name="Sperschneider J."/>
            <person name="Matny O."/>
            <person name="Nguyen-Phuc H."/>
            <person name="Mago R."/>
            <person name="Raley C."/>
            <person name="Miller M.E."/>
            <person name="Silverstein K.A.T."/>
            <person name="Henningsen E."/>
            <person name="Hirsch C.D."/>
            <person name="Visser B."/>
            <person name="Pretorius Z.A."/>
            <person name="Steffenson B.J."/>
            <person name="Schwessinger B."/>
            <person name="Dodds P.N."/>
            <person name="Figueroa M."/>
        </authorList>
    </citation>
    <scope>NUCLEOTIDE SEQUENCE [LARGE SCALE GENOMIC DNA]</scope>
    <source>
        <strain evidence="7">21-0</strain>
        <strain evidence="8 10">Ug99</strain>
    </source>
</reference>
<dbReference type="PANTHER" id="PTHR12266">
    <property type="entry name" value="NA+/CA2+ K+ INDEPENDENT EXCHANGER"/>
    <property type="match status" value="1"/>
</dbReference>
<keyword evidence="2" id="KW-0813">Transport</keyword>
<evidence type="ECO:0000313" key="9">
    <source>
        <dbReference type="Proteomes" id="UP000324748"/>
    </source>
</evidence>
<evidence type="ECO:0000256" key="5">
    <source>
        <dbReference type="ARBA" id="ARBA00023136"/>
    </source>
</evidence>
<feature type="domain" description="Sodium/calcium exchanger membrane region" evidence="6">
    <location>
        <begin position="163"/>
        <end position="225"/>
    </location>
</feature>
<dbReference type="GO" id="GO:0016020">
    <property type="term" value="C:membrane"/>
    <property type="evidence" value="ECO:0007669"/>
    <property type="project" value="UniProtKB-SubCell"/>
</dbReference>
<dbReference type="InterPro" id="IPR051359">
    <property type="entry name" value="CaCA_antiporter"/>
</dbReference>
<dbReference type="Proteomes" id="UP000325313">
    <property type="component" value="Unassembled WGS sequence"/>
</dbReference>